<organism evidence="7 8">
    <name type="scientific">Nonomuraea muscovyensis</name>
    <dbReference type="NCBI Taxonomy" id="1124761"/>
    <lineage>
        <taxon>Bacteria</taxon>
        <taxon>Bacillati</taxon>
        <taxon>Actinomycetota</taxon>
        <taxon>Actinomycetes</taxon>
        <taxon>Streptosporangiales</taxon>
        <taxon>Streptosporangiaceae</taxon>
        <taxon>Nonomuraea</taxon>
    </lineage>
</organism>
<dbReference type="InterPro" id="IPR051446">
    <property type="entry name" value="HTH_trans_reg/aminotransferase"/>
</dbReference>
<dbReference type="InterPro" id="IPR000524">
    <property type="entry name" value="Tscrpt_reg_HTH_GntR"/>
</dbReference>
<comment type="similarity">
    <text evidence="1">In the C-terminal section; belongs to the class-I pyridoxal-phosphate-dependent aminotransferase family.</text>
</comment>
<dbReference type="PROSITE" id="PS50949">
    <property type="entry name" value="HTH_GNTR"/>
    <property type="match status" value="1"/>
</dbReference>
<dbReference type="Gene3D" id="1.10.10.10">
    <property type="entry name" value="Winged helix-like DNA-binding domain superfamily/Winged helix DNA-binding domain"/>
    <property type="match status" value="1"/>
</dbReference>
<evidence type="ECO:0000313" key="8">
    <source>
        <dbReference type="Proteomes" id="UP000583800"/>
    </source>
</evidence>
<evidence type="ECO:0000256" key="5">
    <source>
        <dbReference type="ARBA" id="ARBA00023163"/>
    </source>
</evidence>
<dbReference type="GO" id="GO:0003677">
    <property type="term" value="F:DNA binding"/>
    <property type="evidence" value="ECO:0007669"/>
    <property type="project" value="UniProtKB-KW"/>
</dbReference>
<dbReference type="Pfam" id="PF00155">
    <property type="entry name" value="Aminotran_1_2"/>
    <property type="match status" value="1"/>
</dbReference>
<reference evidence="7 8" key="1">
    <citation type="submission" date="2020-08" db="EMBL/GenBank/DDBJ databases">
        <title>Sequencing the genomes of 1000 actinobacteria strains.</title>
        <authorList>
            <person name="Klenk H.-P."/>
        </authorList>
    </citation>
    <scope>NUCLEOTIDE SEQUENCE [LARGE SCALE GENOMIC DNA]</scope>
    <source>
        <strain evidence="7 8">DSM 45913</strain>
    </source>
</reference>
<name>A0A7X0C3S0_9ACTN</name>
<dbReference type="RefSeq" id="WP_185085803.1">
    <property type="nucleotide sequence ID" value="NZ_JACHJB010000002.1"/>
</dbReference>
<keyword evidence="7" id="KW-0032">Aminotransferase</keyword>
<evidence type="ECO:0000256" key="2">
    <source>
        <dbReference type="ARBA" id="ARBA00022898"/>
    </source>
</evidence>
<dbReference type="Pfam" id="PF00392">
    <property type="entry name" value="GntR"/>
    <property type="match status" value="1"/>
</dbReference>
<dbReference type="InterPro" id="IPR015424">
    <property type="entry name" value="PyrdxlP-dep_Trfase"/>
</dbReference>
<dbReference type="PRINTS" id="PR00035">
    <property type="entry name" value="HTHGNTR"/>
</dbReference>
<proteinExistence type="inferred from homology"/>
<dbReference type="SUPFAM" id="SSF46785">
    <property type="entry name" value="Winged helix' DNA-binding domain"/>
    <property type="match status" value="1"/>
</dbReference>
<evidence type="ECO:0000256" key="1">
    <source>
        <dbReference type="ARBA" id="ARBA00005384"/>
    </source>
</evidence>
<sequence>MDLHLELDAAEGLRTGLERALREAVRSGRLATGTRLPATRRLAEDLGLARGTVRAAYDQLIAEGYLAARQGSGTVVALPPQVASAPSAAPAAVEQPRHDLRPGSADASAFPVAAWLESSRRALGSAPAGAFGYGDPRGRPELRAALAGYLGRARGVSAHPDSILVTNGYLQGLTLLAAVIGGTFAMEDPGVPMHREAVRRTGARVIPLPVDDLGARTDLLGGLGADAVEVTPAHQYPTGRTLHPDRRRALLDWARSSGGLIVENDYDAEFRYDRKPVGALQGADPDHVAYLGTTSKTLGAALRIGWMVLPPRLVAPVADARLHTDHHTEHLGQLTLTDLITRHGYDRHIRTSRQRYLRRRDQLRHHLAGFPIALTGIAAGLHALALLPPDGPTETDIRTAARAHGLALGYLSERSELPSTRQGVIIGYGRPPDHAYTSALDALTATFAACFAQPGPNSQLQGVSPGFLRSAVRRAEVSSPRRT</sequence>
<dbReference type="InterPro" id="IPR004839">
    <property type="entry name" value="Aminotransferase_I/II_large"/>
</dbReference>
<keyword evidence="5" id="KW-0804">Transcription</keyword>
<keyword evidence="7" id="KW-0808">Transferase</keyword>
<dbReference type="InterPro" id="IPR036390">
    <property type="entry name" value="WH_DNA-bd_sf"/>
</dbReference>
<dbReference type="InterPro" id="IPR015421">
    <property type="entry name" value="PyrdxlP-dep_Trfase_major"/>
</dbReference>
<dbReference type="CDD" id="cd00609">
    <property type="entry name" value="AAT_like"/>
    <property type="match status" value="1"/>
</dbReference>
<dbReference type="SUPFAM" id="SSF53383">
    <property type="entry name" value="PLP-dependent transferases"/>
    <property type="match status" value="1"/>
</dbReference>
<dbReference type="CDD" id="cd07377">
    <property type="entry name" value="WHTH_GntR"/>
    <property type="match status" value="1"/>
</dbReference>
<dbReference type="Gene3D" id="3.40.640.10">
    <property type="entry name" value="Type I PLP-dependent aspartate aminotransferase-like (Major domain)"/>
    <property type="match status" value="1"/>
</dbReference>
<dbReference type="GO" id="GO:0003700">
    <property type="term" value="F:DNA-binding transcription factor activity"/>
    <property type="evidence" value="ECO:0007669"/>
    <property type="project" value="InterPro"/>
</dbReference>
<dbReference type="Proteomes" id="UP000583800">
    <property type="component" value="Unassembled WGS sequence"/>
</dbReference>
<dbReference type="PANTHER" id="PTHR46577:SF1">
    <property type="entry name" value="HTH-TYPE TRANSCRIPTIONAL REGULATORY PROTEIN GABR"/>
    <property type="match status" value="1"/>
</dbReference>
<feature type="domain" description="HTH gntR-type" evidence="6">
    <location>
        <begin position="11"/>
        <end position="79"/>
    </location>
</feature>
<dbReference type="InterPro" id="IPR036388">
    <property type="entry name" value="WH-like_DNA-bd_sf"/>
</dbReference>
<dbReference type="AlphaFoldDB" id="A0A7X0C3S0"/>
<protein>
    <submittedName>
        <fullName evidence="7">GntR family transcriptional regulator/MocR family aminotransferase</fullName>
    </submittedName>
</protein>
<keyword evidence="8" id="KW-1185">Reference proteome</keyword>
<dbReference type="GO" id="GO:0008483">
    <property type="term" value="F:transaminase activity"/>
    <property type="evidence" value="ECO:0007669"/>
    <property type="project" value="UniProtKB-KW"/>
</dbReference>
<dbReference type="SMART" id="SM00345">
    <property type="entry name" value="HTH_GNTR"/>
    <property type="match status" value="1"/>
</dbReference>
<evidence type="ECO:0000256" key="3">
    <source>
        <dbReference type="ARBA" id="ARBA00023015"/>
    </source>
</evidence>
<comment type="caution">
    <text evidence="7">The sequence shown here is derived from an EMBL/GenBank/DDBJ whole genome shotgun (WGS) entry which is preliminary data.</text>
</comment>
<evidence type="ECO:0000256" key="4">
    <source>
        <dbReference type="ARBA" id="ARBA00023125"/>
    </source>
</evidence>
<evidence type="ECO:0000313" key="7">
    <source>
        <dbReference type="EMBL" id="MBB6347952.1"/>
    </source>
</evidence>
<accession>A0A7X0C3S0</accession>
<dbReference type="GO" id="GO:0030170">
    <property type="term" value="F:pyridoxal phosphate binding"/>
    <property type="evidence" value="ECO:0007669"/>
    <property type="project" value="InterPro"/>
</dbReference>
<keyword evidence="2" id="KW-0663">Pyridoxal phosphate</keyword>
<keyword evidence="4" id="KW-0238">DNA-binding</keyword>
<gene>
    <name evidence="7" type="ORF">FHU36_004497</name>
</gene>
<dbReference type="EMBL" id="JACHJB010000002">
    <property type="protein sequence ID" value="MBB6347952.1"/>
    <property type="molecule type" value="Genomic_DNA"/>
</dbReference>
<keyword evidence="3" id="KW-0805">Transcription regulation</keyword>
<evidence type="ECO:0000259" key="6">
    <source>
        <dbReference type="PROSITE" id="PS50949"/>
    </source>
</evidence>
<dbReference type="PANTHER" id="PTHR46577">
    <property type="entry name" value="HTH-TYPE TRANSCRIPTIONAL REGULATORY PROTEIN GABR"/>
    <property type="match status" value="1"/>
</dbReference>